<dbReference type="Proteomes" id="UP000823941">
    <property type="component" value="Chromosome 15"/>
</dbReference>
<dbReference type="InterPro" id="IPR041373">
    <property type="entry name" value="RT_RNaseH"/>
</dbReference>
<keyword evidence="4" id="KW-0540">Nuclease</keyword>
<dbReference type="Gene3D" id="4.10.60.10">
    <property type="entry name" value="Zinc finger, CCHC-type"/>
    <property type="match status" value="1"/>
</dbReference>
<dbReference type="Pfam" id="PF17917">
    <property type="entry name" value="RT_RNaseH"/>
    <property type="match status" value="1"/>
</dbReference>
<evidence type="ECO:0000256" key="2">
    <source>
        <dbReference type="ARBA" id="ARBA00022679"/>
    </source>
</evidence>
<dbReference type="InterPro" id="IPR043128">
    <property type="entry name" value="Rev_trsase/Diguanyl_cyclase"/>
</dbReference>
<feature type="region of interest" description="Disordered" evidence="9">
    <location>
        <begin position="1"/>
        <end position="31"/>
    </location>
</feature>
<keyword evidence="6" id="KW-0378">Hydrolase</keyword>
<gene>
    <name evidence="14" type="ORF">JYU34_010782</name>
</gene>
<feature type="domain" description="Reverse transcriptase" evidence="12">
    <location>
        <begin position="333"/>
        <end position="512"/>
    </location>
</feature>
<feature type="region of interest" description="Disordered" evidence="9">
    <location>
        <begin position="1156"/>
        <end position="1199"/>
    </location>
</feature>
<dbReference type="InterPro" id="IPR021109">
    <property type="entry name" value="Peptidase_aspartic_dom_sf"/>
</dbReference>
<sequence>MSVMRTFRKRKLDGGNVPKFDSKKPRGAEPNSIRHDLHVKCYNCDKTGHKARHCKELPASRTNLKPNLSQSPPFPMRSAPKVTYSADNNNNKVHECNYCHRKGHIEKNCFRRQTDERNRSLAKSINVCSNNSRSKIPVEIDGKVHFCLFDTGADCSLIKESLSKTIRGKRKPVCVTFSGIGGCPVYCDTSITTIVKIDNVDIELEFYVVKNYQMQFDIIIGFDLLKIPGLTVTMSNNNISIKHSENFLVNQCTEYDFSTDLDTDLSNKYELERLVGILKEYSDNFAVGNKVSEVKTGELKIRLKNPDKIVQRRPYRLSPFEREKVKDIIIDLKNNGIIQDSSSPFCSPILLVKKPDGSDRLCIDYRELNSNTLRDHFPLPLIADQIDKLGKALYFSCVDMVAGFYGVRVAEDSIEKTAFVTPDGQYEFLRMPFGLCNAPSVYQRAINKALGDYKDTIALCYVDDCIILSRTIEEGLQNLKLVLDRLTKAGFSLNISKCSFLKTKIEYLGNVIENGTVKPSPKKVQALSNSPIPRNVKEIRQFNGLAGYFRKYVPNFSKIMAPLYELTKSNAKWEWTERHELARQDVISHLTSSPLLTIFDPDLPTELHTDASAIGFGAVLIQRQNGNPLVVAYFSMRTTECESKYHSYELETLAVVKAIKHFRHFLYGRHFKVVTDCNSLKAARNKKELTPRVHRWWAFLQNFEFDIEYRKGARLTHADYFSRNPTLVESASTHNKICYPLYATYPLTLDVNSVTLDHNWLLIEQKRDPKIKEIVGKLLSDALPSSIADTYVITPDKLLRRKVQIDKETKKLIIVPNSYRWSLINHYHDNLQHFSWEKVVAKIREQYWFPNMSRFVRLFVENCVSCRVRKGVSGARQIELHPIDKVPIPFHTVHGDITGRMNGNRNQMEYAFVFIDAFSKYVHLIYTNDRTTETAIKCIKEVITIFGTPTRFITDQDKSMTSAEFKLFCVNHGIQHHVVAKGASRANGQVERLMKVIKDNMSVVELEKPWYSAIQELQLAINCTVSKSTGKTPLEILLGKKCSPPGLKLIQIDDDEITENLESLRKMCKDRMDERSSQDKTRFDKGKARVKPFRVGDFVLLRRHERHTTKLGPKFEGPMEVTEVLPNDRYKLKHVNLRGCSEKIASHDFLRPAPLAQTDPFNINDSEEEEQSVWADTNDGEMPANQSASTSGSILNNGP</sequence>
<reference evidence="14 15" key="1">
    <citation type="submission" date="2021-06" db="EMBL/GenBank/DDBJ databases">
        <title>A haploid diamondback moth (Plutella xylostella L.) genome assembly resolves 31 chromosomes and identifies a diamide resistance mutation.</title>
        <authorList>
            <person name="Ward C.M."/>
            <person name="Perry K.D."/>
            <person name="Baker G."/>
            <person name="Powis K."/>
            <person name="Heckel D.G."/>
            <person name="Baxter S.W."/>
        </authorList>
    </citation>
    <scope>NUCLEOTIDE SEQUENCE [LARGE SCALE GENOMIC DNA]</scope>
    <source>
        <strain evidence="14 15">LV</strain>
        <tissue evidence="14">Single pupa</tissue>
    </source>
</reference>
<dbReference type="CDD" id="cd01647">
    <property type="entry name" value="RT_LTR"/>
    <property type="match status" value="1"/>
</dbReference>
<proteinExistence type="predicted"/>
<evidence type="ECO:0000256" key="1">
    <source>
        <dbReference type="ARBA" id="ARBA00012493"/>
    </source>
</evidence>
<evidence type="ECO:0000256" key="9">
    <source>
        <dbReference type="SAM" id="MobiDB-lite"/>
    </source>
</evidence>
<dbReference type="SUPFAM" id="SSF53098">
    <property type="entry name" value="Ribonuclease H-like"/>
    <property type="match status" value="1"/>
</dbReference>
<evidence type="ECO:0000256" key="5">
    <source>
        <dbReference type="ARBA" id="ARBA00022759"/>
    </source>
</evidence>
<keyword evidence="8" id="KW-0479">Metal-binding</keyword>
<dbReference type="InterPro" id="IPR018061">
    <property type="entry name" value="Retropepsins"/>
</dbReference>
<dbReference type="InterPro" id="IPR041588">
    <property type="entry name" value="Integrase_H2C2"/>
</dbReference>
<evidence type="ECO:0000313" key="14">
    <source>
        <dbReference type="EMBL" id="KAG7303879.1"/>
    </source>
</evidence>
<evidence type="ECO:0000256" key="7">
    <source>
        <dbReference type="ARBA" id="ARBA00022918"/>
    </source>
</evidence>
<organism evidence="14 15">
    <name type="scientific">Plutella xylostella</name>
    <name type="common">Diamondback moth</name>
    <name type="synonym">Plutella maculipennis</name>
    <dbReference type="NCBI Taxonomy" id="51655"/>
    <lineage>
        <taxon>Eukaryota</taxon>
        <taxon>Metazoa</taxon>
        <taxon>Ecdysozoa</taxon>
        <taxon>Arthropoda</taxon>
        <taxon>Hexapoda</taxon>
        <taxon>Insecta</taxon>
        <taxon>Pterygota</taxon>
        <taxon>Neoptera</taxon>
        <taxon>Endopterygota</taxon>
        <taxon>Lepidoptera</taxon>
        <taxon>Glossata</taxon>
        <taxon>Ditrysia</taxon>
        <taxon>Yponomeutoidea</taxon>
        <taxon>Plutellidae</taxon>
        <taxon>Plutella</taxon>
    </lineage>
</organism>
<feature type="compositionally biased region" description="Basic and acidic residues" evidence="9">
    <location>
        <begin position="20"/>
        <end position="31"/>
    </location>
</feature>
<evidence type="ECO:0000259" key="11">
    <source>
        <dbReference type="PROSITE" id="PS50175"/>
    </source>
</evidence>
<dbReference type="InterPro" id="IPR036875">
    <property type="entry name" value="Znf_CCHC_sf"/>
</dbReference>
<name>A0ABQ7QFC2_PLUXY</name>
<dbReference type="InterPro" id="IPR012337">
    <property type="entry name" value="RNaseH-like_sf"/>
</dbReference>
<dbReference type="EC" id="2.7.7.49" evidence="1"/>
<evidence type="ECO:0000313" key="15">
    <source>
        <dbReference type="Proteomes" id="UP000823941"/>
    </source>
</evidence>
<feature type="domain" description="CCHC-type" evidence="10">
    <location>
        <begin position="40"/>
        <end position="56"/>
    </location>
</feature>
<dbReference type="PANTHER" id="PTHR37984">
    <property type="entry name" value="PROTEIN CBG26694"/>
    <property type="match status" value="1"/>
</dbReference>
<dbReference type="InterPro" id="IPR001995">
    <property type="entry name" value="Peptidase_A2_cat"/>
</dbReference>
<dbReference type="CDD" id="cd09274">
    <property type="entry name" value="RNase_HI_RT_Ty3"/>
    <property type="match status" value="1"/>
</dbReference>
<evidence type="ECO:0000256" key="3">
    <source>
        <dbReference type="ARBA" id="ARBA00022695"/>
    </source>
</evidence>
<dbReference type="InterPro" id="IPR050951">
    <property type="entry name" value="Retrovirus_Pol_polyprotein"/>
</dbReference>
<keyword evidence="7" id="KW-0695">RNA-directed DNA polymerase</keyword>
<dbReference type="SUPFAM" id="SSF50630">
    <property type="entry name" value="Acid proteases"/>
    <property type="match status" value="1"/>
</dbReference>
<evidence type="ECO:0000259" key="12">
    <source>
        <dbReference type="PROSITE" id="PS50878"/>
    </source>
</evidence>
<dbReference type="SMART" id="SM00343">
    <property type="entry name" value="ZnF_C2HC"/>
    <property type="match status" value="2"/>
</dbReference>
<evidence type="ECO:0000256" key="4">
    <source>
        <dbReference type="ARBA" id="ARBA00022722"/>
    </source>
</evidence>
<dbReference type="InterPro" id="IPR036397">
    <property type="entry name" value="RNaseH_sf"/>
</dbReference>
<protein>
    <recommendedName>
        <fullName evidence="1">RNA-directed DNA polymerase</fullName>
        <ecNumber evidence="1">2.7.7.49</ecNumber>
    </recommendedName>
</protein>
<dbReference type="PROSITE" id="PS50878">
    <property type="entry name" value="RT_POL"/>
    <property type="match status" value="1"/>
</dbReference>
<keyword evidence="5" id="KW-0255">Endonuclease</keyword>
<accession>A0ABQ7QFC2</accession>
<dbReference type="PROSITE" id="PS50175">
    <property type="entry name" value="ASP_PROT_RETROV"/>
    <property type="match status" value="1"/>
</dbReference>
<dbReference type="Gene3D" id="2.40.70.10">
    <property type="entry name" value="Acid Proteases"/>
    <property type="match status" value="1"/>
</dbReference>
<dbReference type="PANTHER" id="PTHR37984:SF5">
    <property type="entry name" value="PROTEIN NYNRIN-LIKE"/>
    <property type="match status" value="1"/>
</dbReference>
<keyword evidence="3" id="KW-0548">Nucleotidyltransferase</keyword>
<keyword evidence="8" id="KW-0863">Zinc-finger</keyword>
<dbReference type="PROSITE" id="PS50994">
    <property type="entry name" value="INTEGRASE"/>
    <property type="match status" value="1"/>
</dbReference>
<keyword evidence="15" id="KW-1185">Reference proteome</keyword>
<dbReference type="InterPro" id="IPR001878">
    <property type="entry name" value="Znf_CCHC"/>
</dbReference>
<dbReference type="Gene3D" id="3.10.10.10">
    <property type="entry name" value="HIV Type 1 Reverse Transcriptase, subunit A, domain 1"/>
    <property type="match status" value="1"/>
</dbReference>
<dbReference type="InterPro" id="IPR001584">
    <property type="entry name" value="Integrase_cat-core"/>
</dbReference>
<feature type="domain" description="Peptidase A2" evidence="11">
    <location>
        <begin position="148"/>
        <end position="182"/>
    </location>
</feature>
<dbReference type="Pfam" id="PF00077">
    <property type="entry name" value="RVP"/>
    <property type="match status" value="1"/>
</dbReference>
<dbReference type="Pfam" id="PF17921">
    <property type="entry name" value="Integrase_H2C2"/>
    <property type="match status" value="1"/>
</dbReference>
<feature type="compositionally biased region" description="Basic residues" evidence="9">
    <location>
        <begin position="1"/>
        <end position="11"/>
    </location>
</feature>
<dbReference type="PROSITE" id="PS50158">
    <property type="entry name" value="ZF_CCHC"/>
    <property type="match status" value="1"/>
</dbReference>
<comment type="caution">
    <text evidence="14">The sequence shown here is derived from an EMBL/GenBank/DDBJ whole genome shotgun (WGS) entry which is preliminary data.</text>
</comment>
<dbReference type="Pfam" id="PF00078">
    <property type="entry name" value="RVT_1"/>
    <property type="match status" value="1"/>
</dbReference>
<dbReference type="CDD" id="cd00303">
    <property type="entry name" value="retropepsin_like"/>
    <property type="match status" value="1"/>
</dbReference>
<feature type="compositionally biased region" description="Polar residues" evidence="9">
    <location>
        <begin position="1184"/>
        <end position="1199"/>
    </location>
</feature>
<dbReference type="Pfam" id="PF00665">
    <property type="entry name" value="rve"/>
    <property type="match status" value="1"/>
</dbReference>
<dbReference type="EMBL" id="JAHIBW010000015">
    <property type="protein sequence ID" value="KAG7303879.1"/>
    <property type="molecule type" value="Genomic_DNA"/>
</dbReference>
<dbReference type="Gene3D" id="3.30.420.10">
    <property type="entry name" value="Ribonuclease H-like superfamily/Ribonuclease H"/>
    <property type="match status" value="1"/>
</dbReference>
<dbReference type="SUPFAM" id="SSF57756">
    <property type="entry name" value="Retrovirus zinc finger-like domains"/>
    <property type="match status" value="1"/>
</dbReference>
<feature type="domain" description="Integrase catalytic" evidence="13">
    <location>
        <begin position="883"/>
        <end position="1041"/>
    </location>
</feature>
<dbReference type="Gene3D" id="3.30.70.270">
    <property type="match status" value="2"/>
</dbReference>
<keyword evidence="8" id="KW-0862">Zinc</keyword>
<keyword evidence="2" id="KW-0808">Transferase</keyword>
<evidence type="ECO:0000259" key="13">
    <source>
        <dbReference type="PROSITE" id="PS50994"/>
    </source>
</evidence>
<dbReference type="Gene3D" id="1.10.340.70">
    <property type="match status" value="1"/>
</dbReference>
<dbReference type="InterPro" id="IPR043502">
    <property type="entry name" value="DNA/RNA_pol_sf"/>
</dbReference>
<dbReference type="SUPFAM" id="SSF56672">
    <property type="entry name" value="DNA/RNA polymerases"/>
    <property type="match status" value="1"/>
</dbReference>
<evidence type="ECO:0000256" key="6">
    <source>
        <dbReference type="ARBA" id="ARBA00022801"/>
    </source>
</evidence>
<evidence type="ECO:0000259" key="10">
    <source>
        <dbReference type="PROSITE" id="PS50158"/>
    </source>
</evidence>
<dbReference type="InterPro" id="IPR000477">
    <property type="entry name" value="RT_dom"/>
</dbReference>
<evidence type="ECO:0000256" key="8">
    <source>
        <dbReference type="PROSITE-ProRule" id="PRU00047"/>
    </source>
</evidence>